<dbReference type="STRING" id="742152.A0A2H3JFR4"/>
<reference evidence="3 4" key="1">
    <citation type="journal article" date="2012" name="Science">
        <title>The Paleozoic origin of enzymatic lignin decomposition reconstructed from 31 fungal genomes.</title>
        <authorList>
            <person name="Floudas D."/>
            <person name="Binder M."/>
            <person name="Riley R."/>
            <person name="Barry K."/>
            <person name="Blanchette R.A."/>
            <person name="Henrissat B."/>
            <person name="Martinez A.T."/>
            <person name="Otillar R."/>
            <person name="Spatafora J.W."/>
            <person name="Yadav J.S."/>
            <person name="Aerts A."/>
            <person name="Benoit I."/>
            <person name="Boyd A."/>
            <person name="Carlson A."/>
            <person name="Copeland A."/>
            <person name="Coutinho P.M."/>
            <person name="de Vries R.P."/>
            <person name="Ferreira P."/>
            <person name="Findley K."/>
            <person name="Foster B."/>
            <person name="Gaskell J."/>
            <person name="Glotzer D."/>
            <person name="Gorecki P."/>
            <person name="Heitman J."/>
            <person name="Hesse C."/>
            <person name="Hori C."/>
            <person name="Igarashi K."/>
            <person name="Jurgens J.A."/>
            <person name="Kallen N."/>
            <person name="Kersten P."/>
            <person name="Kohler A."/>
            <person name="Kuees U."/>
            <person name="Kumar T.K.A."/>
            <person name="Kuo A."/>
            <person name="LaButti K."/>
            <person name="Larrondo L.F."/>
            <person name="Lindquist E."/>
            <person name="Ling A."/>
            <person name="Lombard V."/>
            <person name="Lucas S."/>
            <person name="Lundell T."/>
            <person name="Martin R."/>
            <person name="McLaughlin D.J."/>
            <person name="Morgenstern I."/>
            <person name="Morin E."/>
            <person name="Murat C."/>
            <person name="Nagy L.G."/>
            <person name="Nolan M."/>
            <person name="Ohm R.A."/>
            <person name="Patyshakuliyeva A."/>
            <person name="Rokas A."/>
            <person name="Ruiz-Duenas F.J."/>
            <person name="Sabat G."/>
            <person name="Salamov A."/>
            <person name="Samejima M."/>
            <person name="Schmutz J."/>
            <person name="Slot J.C."/>
            <person name="St John F."/>
            <person name="Stenlid J."/>
            <person name="Sun H."/>
            <person name="Sun S."/>
            <person name="Syed K."/>
            <person name="Tsang A."/>
            <person name="Wiebenga A."/>
            <person name="Young D."/>
            <person name="Pisabarro A."/>
            <person name="Eastwood D.C."/>
            <person name="Martin F."/>
            <person name="Cullen D."/>
            <person name="Grigoriev I.V."/>
            <person name="Hibbett D.S."/>
        </authorList>
    </citation>
    <scope>NUCLEOTIDE SEQUENCE [LARGE SCALE GENOMIC DNA]</scope>
    <source>
        <strain evidence="3 4">MD-104</strain>
    </source>
</reference>
<dbReference type="EMBL" id="KB468113">
    <property type="protein sequence ID" value="PCH41042.1"/>
    <property type="molecule type" value="Genomic_DNA"/>
</dbReference>
<feature type="region of interest" description="Disordered" evidence="1">
    <location>
        <begin position="91"/>
        <end position="130"/>
    </location>
</feature>
<keyword evidence="4" id="KW-1185">Reference proteome</keyword>
<dbReference type="Proteomes" id="UP000218811">
    <property type="component" value="Unassembled WGS sequence"/>
</dbReference>
<protein>
    <submittedName>
        <fullName evidence="3">Uncharacterized protein</fullName>
    </submittedName>
</protein>
<organism evidence="3 4">
    <name type="scientific">Wolfiporia cocos (strain MD-104)</name>
    <name type="common">Brown rot fungus</name>
    <dbReference type="NCBI Taxonomy" id="742152"/>
    <lineage>
        <taxon>Eukaryota</taxon>
        <taxon>Fungi</taxon>
        <taxon>Dikarya</taxon>
        <taxon>Basidiomycota</taxon>
        <taxon>Agaricomycotina</taxon>
        <taxon>Agaricomycetes</taxon>
        <taxon>Polyporales</taxon>
        <taxon>Phaeolaceae</taxon>
        <taxon>Wolfiporia</taxon>
    </lineage>
</organism>
<accession>A0A2H3JFR4</accession>
<feature type="signal peptide" evidence="2">
    <location>
        <begin position="1"/>
        <end position="19"/>
    </location>
</feature>
<evidence type="ECO:0000256" key="1">
    <source>
        <dbReference type="SAM" id="MobiDB-lite"/>
    </source>
</evidence>
<sequence>MPYNMIYLALHLLLSKLYANSLLATLNYRQVQHARRMSQSEGGAHPLSSTRSMRADATLPYSVKDCFVPTPEVHVETTVVSDASGATAVNKRWSAGESSIDKDPSKQKTSGPGVRVDEVNEPTNESYCSL</sequence>
<evidence type="ECO:0000256" key="2">
    <source>
        <dbReference type="SAM" id="SignalP"/>
    </source>
</evidence>
<keyword evidence="2" id="KW-0732">Signal</keyword>
<feature type="chain" id="PRO_5013924416" evidence="2">
    <location>
        <begin position="20"/>
        <end position="130"/>
    </location>
</feature>
<evidence type="ECO:0000313" key="3">
    <source>
        <dbReference type="EMBL" id="PCH41042.1"/>
    </source>
</evidence>
<feature type="compositionally biased region" description="Polar residues" evidence="1">
    <location>
        <begin position="121"/>
        <end position="130"/>
    </location>
</feature>
<gene>
    <name evidence="3" type="ORF">WOLCODRAFT_137147</name>
</gene>
<name>A0A2H3JFR4_WOLCO</name>
<evidence type="ECO:0000313" key="4">
    <source>
        <dbReference type="Proteomes" id="UP000218811"/>
    </source>
</evidence>
<proteinExistence type="predicted"/>
<dbReference type="AlphaFoldDB" id="A0A2H3JFR4"/>